<dbReference type="SUPFAM" id="SSF48452">
    <property type="entry name" value="TPR-like"/>
    <property type="match status" value="1"/>
</dbReference>
<dbReference type="RefSeq" id="WP_052508672.1">
    <property type="nucleotide sequence ID" value="NZ_LK391969.1"/>
</dbReference>
<dbReference type="EMBL" id="LM997413">
    <property type="protein sequence ID" value="CEA01831.1"/>
    <property type="molecule type" value="Genomic_DNA"/>
</dbReference>
<keyword evidence="2" id="KW-0472">Membrane</keyword>
<feature type="binding site" evidence="2">
    <location>
        <position position="377"/>
    </location>
    <ligand>
        <name>Fe cation</name>
        <dbReference type="ChEBI" id="CHEBI:24875"/>
    </ligand>
</feature>
<dbReference type="InterPro" id="IPR019734">
    <property type="entry name" value="TPR_rpt"/>
</dbReference>
<dbReference type="PROSITE" id="PS50005">
    <property type="entry name" value="TPR"/>
    <property type="match status" value="1"/>
</dbReference>
<evidence type="ECO:0000259" key="4">
    <source>
        <dbReference type="Pfam" id="PF18073"/>
    </source>
</evidence>
<sequence>MQELVFLGLFVGALGIGWFLGRREAIKVGVMLAPHASAIDKQYFIGLNYLLNEQPDEAIETFIRALEVNPETVETHIAIGKLFCQRGDVERAIKVHQNLLARPNLTPQQADRVQFELARDYLVVGLHHRAERLLDELVESGSSLRAEALADLVRIHERERDWQRAVEVGRRLVRERESFATTLAHYHCELAREAQGRREWPQARRHLLDALATQRNSVRAMLMLAELEAGQGRAREELKWLRRLAAHEPDFIPQALPLLQSLAEAGHLDLLAFLDEVLENAQPPMVATVLARADELNKREGLSATSRYVLAHLQQQPSLRGLLYLIDLHKDNVEPRGQANLMILRGIVEALLSDKPKYRCQACGFSARQLHWQCPTCHGWSTTRPLKGPEPASASPSLRPI</sequence>
<keyword evidence="2" id="KW-1133">Transmembrane helix</keyword>
<dbReference type="GO" id="GO:0009898">
    <property type="term" value="C:cytoplasmic side of plasma membrane"/>
    <property type="evidence" value="ECO:0007669"/>
    <property type="project" value="UniProtKB-UniRule"/>
</dbReference>
<organism evidence="5">
    <name type="scientific">Pseudomonas saudimassiliensis</name>
    <dbReference type="NCBI Taxonomy" id="1461581"/>
    <lineage>
        <taxon>Bacteria</taxon>
        <taxon>Pseudomonadati</taxon>
        <taxon>Pseudomonadota</taxon>
        <taxon>Gammaproteobacteria</taxon>
        <taxon>Pseudomonadales</taxon>
        <taxon>Pseudomonadaceae</taxon>
        <taxon>Pseudomonas</taxon>
    </lineage>
</organism>
<dbReference type="Gene3D" id="1.25.40.10">
    <property type="entry name" value="Tetratricopeptide repeat domain"/>
    <property type="match status" value="1"/>
</dbReference>
<feature type="binding site" evidence="2">
    <location>
        <position position="374"/>
    </location>
    <ligand>
        <name>Fe cation</name>
        <dbReference type="ChEBI" id="CHEBI:24875"/>
    </ligand>
</feature>
<keyword evidence="2" id="KW-0997">Cell inner membrane</keyword>
<keyword evidence="2" id="KW-0408">Iron</keyword>
<dbReference type="HAMAP" id="MF_00994">
    <property type="entry name" value="LPS_assembly_LapB"/>
    <property type="match status" value="1"/>
</dbReference>
<keyword evidence="2" id="KW-1003">Cell membrane</keyword>
<keyword evidence="1 2" id="KW-0479">Metal-binding</keyword>
<dbReference type="GO" id="GO:0008653">
    <property type="term" value="P:lipopolysaccharide metabolic process"/>
    <property type="evidence" value="ECO:0007669"/>
    <property type="project" value="InterPro"/>
</dbReference>
<evidence type="ECO:0000256" key="3">
    <source>
        <dbReference type="PROSITE-ProRule" id="PRU00339"/>
    </source>
</evidence>
<dbReference type="AlphaFoldDB" id="A0A078MAX4"/>
<dbReference type="InterPro" id="IPR041166">
    <property type="entry name" value="Rubredoxin_2"/>
</dbReference>
<dbReference type="PATRIC" id="fig|1461581.3.peg.542"/>
<dbReference type="NCBIfam" id="NF008757">
    <property type="entry name" value="PRK11788.1-5"/>
    <property type="match status" value="1"/>
</dbReference>
<keyword evidence="2 3" id="KW-0802">TPR repeat</keyword>
<dbReference type="Pfam" id="PF13432">
    <property type="entry name" value="TPR_16"/>
    <property type="match status" value="3"/>
</dbReference>
<evidence type="ECO:0000256" key="2">
    <source>
        <dbReference type="HAMAP-Rule" id="MF_00994"/>
    </source>
</evidence>
<keyword evidence="2" id="KW-0812">Transmembrane</keyword>
<protein>
    <recommendedName>
        <fullName evidence="2">Lipopolysaccharide assembly protein B</fullName>
    </recommendedName>
</protein>
<feature type="binding site" evidence="2">
    <location>
        <position position="360"/>
    </location>
    <ligand>
        <name>Fe cation</name>
        <dbReference type="ChEBI" id="CHEBI:24875"/>
    </ligand>
</feature>
<reference evidence="5" key="1">
    <citation type="submission" date="2014-07" db="EMBL/GenBank/DDBJ databases">
        <authorList>
            <person name="Urmite Genomes Urmite Genomes"/>
        </authorList>
    </citation>
    <scope>NUCLEOTIDE SEQUENCE</scope>
    <source>
        <strain evidence="5">12M76_air</strain>
    </source>
</reference>
<feature type="repeat" description="TPR" evidence="3">
    <location>
        <begin position="39"/>
        <end position="72"/>
    </location>
</feature>
<keyword evidence="2" id="KW-0677">Repeat</keyword>
<dbReference type="GO" id="GO:0005506">
    <property type="term" value="F:iron ion binding"/>
    <property type="evidence" value="ECO:0007669"/>
    <property type="project" value="UniProtKB-UniRule"/>
</dbReference>
<comment type="function">
    <text evidence="2">Modulates cellular lipopolysaccharide (LPS) levels by regulating LpxC, which is involved in lipid A biosynthesis. May act by modulating the proteolytic activity of FtsH towards LpxC. May also coordinate assembly of proteins involved in LPS synthesis at the plasma membrane.</text>
</comment>
<dbReference type="SMART" id="SM00028">
    <property type="entry name" value="TPR"/>
    <property type="match status" value="5"/>
</dbReference>
<dbReference type="EMBL" id="LK391969">
    <property type="protein sequence ID" value="CEF25641.1"/>
    <property type="molecule type" value="Genomic_DNA"/>
</dbReference>
<accession>A0A078MAX4</accession>
<proteinExistence type="inferred from homology"/>
<feature type="binding site" evidence="2">
    <location>
        <position position="363"/>
    </location>
    <ligand>
        <name>Fe cation</name>
        <dbReference type="ChEBI" id="CHEBI:24875"/>
    </ligand>
</feature>
<feature type="domain" description="LapB rubredoxin metal binding" evidence="4">
    <location>
        <begin position="358"/>
        <end position="383"/>
    </location>
</feature>
<dbReference type="InterPro" id="IPR011990">
    <property type="entry name" value="TPR-like_helical_dom_sf"/>
</dbReference>
<comment type="subcellular location">
    <subcellularLocation>
        <location evidence="2">Cell inner membrane</location>
        <topology evidence="2">Single-pass membrane protein</topology>
        <orientation evidence="2">Cytoplasmic side</orientation>
    </subcellularLocation>
</comment>
<dbReference type="InterPro" id="IPR030865">
    <property type="entry name" value="LapB"/>
</dbReference>
<gene>
    <name evidence="2" type="primary">lapB</name>
    <name evidence="5" type="ORF">BN1049_00551</name>
</gene>
<comment type="similarity">
    <text evidence="2">Belongs to the LapB family.</text>
</comment>
<evidence type="ECO:0000256" key="1">
    <source>
        <dbReference type="ARBA" id="ARBA00022723"/>
    </source>
</evidence>
<feature type="topological domain" description="Cytoplasmic" evidence="2">
    <location>
        <begin position="22"/>
        <end position="401"/>
    </location>
</feature>
<evidence type="ECO:0000313" key="5">
    <source>
        <dbReference type="EMBL" id="CEA01831.1"/>
    </source>
</evidence>
<name>A0A078MAX4_9PSED</name>
<dbReference type="Pfam" id="PF18073">
    <property type="entry name" value="Zn_ribbon_LapB"/>
    <property type="match status" value="1"/>
</dbReference>
<dbReference type="GO" id="GO:0046890">
    <property type="term" value="P:regulation of lipid biosynthetic process"/>
    <property type="evidence" value="ECO:0007669"/>
    <property type="project" value="UniProtKB-UniRule"/>
</dbReference>
<dbReference type="OrthoDB" id="507476at2"/>